<sequence length="255" mass="29670">MAKFYCPRVIVAHATSSNMEQTKRNLLLKKARERQGWTQERLAELMGVEAQTIRAWERGKNAPMLENRRRLCELLEKWLAEELYRKYRVPQKVAQDWLHTNQLLLLLDGLDEMEEAARPECVIAINTYRQEHDFLPAVISCRQEEYFAQSRRLGLQRAIQLEPLTPAQIGTYLSQAGPKLEGVRRVLNTDAELRQLITTPLLLHILLLTHLPDTQAMLGIGSPEERRRALFAAYIERMLRRGRANQRYADADTKR</sequence>
<gene>
    <name evidence="3" type="ORF">EPA93_14685</name>
</gene>
<organism evidence="3 4">
    <name type="scientific">Ktedonosporobacter rubrisoli</name>
    <dbReference type="NCBI Taxonomy" id="2509675"/>
    <lineage>
        <taxon>Bacteria</taxon>
        <taxon>Bacillati</taxon>
        <taxon>Chloroflexota</taxon>
        <taxon>Ktedonobacteria</taxon>
        <taxon>Ktedonobacterales</taxon>
        <taxon>Ktedonosporobacteraceae</taxon>
        <taxon>Ktedonosporobacter</taxon>
    </lineage>
</organism>
<evidence type="ECO:0000256" key="1">
    <source>
        <dbReference type="ARBA" id="ARBA00023125"/>
    </source>
</evidence>
<protein>
    <submittedName>
        <fullName evidence="3">XRE family transcriptional regulator</fullName>
    </submittedName>
</protein>
<dbReference type="InterPro" id="IPR010982">
    <property type="entry name" value="Lambda_DNA-bd_dom_sf"/>
</dbReference>
<keyword evidence="4" id="KW-1185">Reference proteome</keyword>
<dbReference type="PANTHER" id="PTHR46558">
    <property type="entry name" value="TRACRIPTIONAL REGULATORY PROTEIN-RELATED-RELATED"/>
    <property type="match status" value="1"/>
</dbReference>
<dbReference type="OrthoDB" id="419058at2"/>
<dbReference type="SUPFAM" id="SSF47413">
    <property type="entry name" value="lambda repressor-like DNA-binding domains"/>
    <property type="match status" value="1"/>
</dbReference>
<dbReference type="KEGG" id="kbs:EPA93_14685"/>
<dbReference type="Proteomes" id="UP000290365">
    <property type="component" value="Chromosome"/>
</dbReference>
<dbReference type="Gene3D" id="1.10.260.40">
    <property type="entry name" value="lambda repressor-like DNA-binding domains"/>
    <property type="match status" value="1"/>
</dbReference>
<dbReference type="SMART" id="SM00530">
    <property type="entry name" value="HTH_XRE"/>
    <property type="match status" value="1"/>
</dbReference>
<evidence type="ECO:0000313" key="3">
    <source>
        <dbReference type="EMBL" id="QBD77176.1"/>
    </source>
</evidence>
<dbReference type="InterPro" id="IPR001387">
    <property type="entry name" value="Cro/C1-type_HTH"/>
</dbReference>
<dbReference type="Pfam" id="PF01381">
    <property type="entry name" value="HTH_3"/>
    <property type="match status" value="1"/>
</dbReference>
<keyword evidence="1" id="KW-0238">DNA-binding</keyword>
<evidence type="ECO:0000259" key="2">
    <source>
        <dbReference type="PROSITE" id="PS50943"/>
    </source>
</evidence>
<dbReference type="CDD" id="cd00093">
    <property type="entry name" value="HTH_XRE"/>
    <property type="match status" value="1"/>
</dbReference>
<dbReference type="EMBL" id="CP035758">
    <property type="protein sequence ID" value="QBD77176.1"/>
    <property type="molecule type" value="Genomic_DNA"/>
</dbReference>
<proteinExistence type="predicted"/>
<evidence type="ECO:0000313" key="4">
    <source>
        <dbReference type="Proteomes" id="UP000290365"/>
    </source>
</evidence>
<dbReference type="PANTHER" id="PTHR46558:SF15">
    <property type="entry name" value="HELIX-TURN-HELIX DOMAIN PROTEIN"/>
    <property type="match status" value="1"/>
</dbReference>
<dbReference type="GO" id="GO:0003677">
    <property type="term" value="F:DNA binding"/>
    <property type="evidence" value="ECO:0007669"/>
    <property type="project" value="UniProtKB-KW"/>
</dbReference>
<accession>A0A4P6JQX5</accession>
<dbReference type="PROSITE" id="PS50943">
    <property type="entry name" value="HTH_CROC1"/>
    <property type="match status" value="1"/>
</dbReference>
<reference evidence="3 4" key="1">
    <citation type="submission" date="2019-01" db="EMBL/GenBank/DDBJ databases">
        <title>Ktedonosporobacter rubrisoli SCAWS-G2.</title>
        <authorList>
            <person name="Huang Y."/>
            <person name="Yan B."/>
        </authorList>
    </citation>
    <scope>NUCLEOTIDE SEQUENCE [LARGE SCALE GENOMIC DNA]</scope>
    <source>
        <strain evidence="3 4">SCAWS-G2</strain>
    </source>
</reference>
<feature type="domain" description="HTH cro/C1-type" evidence="2">
    <location>
        <begin position="28"/>
        <end position="83"/>
    </location>
</feature>
<name>A0A4P6JQX5_KTERU</name>
<dbReference type="AlphaFoldDB" id="A0A4P6JQX5"/>